<protein>
    <recommendedName>
        <fullName evidence="9">BED-type domain-containing protein</fullName>
    </recommendedName>
</protein>
<comment type="subcellular location">
    <subcellularLocation>
        <location evidence="1">Nucleus</location>
    </subcellularLocation>
</comment>
<keyword evidence="8" id="KW-1185">Reference proteome</keyword>
<feature type="compositionally biased region" description="Polar residues" evidence="6">
    <location>
        <begin position="13"/>
        <end position="40"/>
    </location>
</feature>
<evidence type="ECO:0000256" key="5">
    <source>
        <dbReference type="ARBA" id="ARBA00023242"/>
    </source>
</evidence>
<dbReference type="PANTHER" id="PTHR46481:SF10">
    <property type="entry name" value="ZINC FINGER BED DOMAIN-CONTAINING PROTEIN 39"/>
    <property type="match status" value="1"/>
</dbReference>
<keyword evidence="3" id="KW-0863">Zinc-finger</keyword>
<proteinExistence type="predicted"/>
<evidence type="ECO:0000313" key="7">
    <source>
        <dbReference type="EMBL" id="GJT99527.1"/>
    </source>
</evidence>
<evidence type="ECO:0000256" key="6">
    <source>
        <dbReference type="SAM" id="MobiDB-lite"/>
    </source>
</evidence>
<evidence type="ECO:0000256" key="2">
    <source>
        <dbReference type="ARBA" id="ARBA00022723"/>
    </source>
</evidence>
<evidence type="ECO:0000256" key="1">
    <source>
        <dbReference type="ARBA" id="ARBA00004123"/>
    </source>
</evidence>
<reference evidence="7" key="1">
    <citation type="journal article" date="2022" name="Int. J. Mol. Sci.">
        <title>Draft Genome of Tanacetum Coccineum: Genomic Comparison of Closely Related Tanacetum-Family Plants.</title>
        <authorList>
            <person name="Yamashiro T."/>
            <person name="Shiraishi A."/>
            <person name="Nakayama K."/>
            <person name="Satake H."/>
        </authorList>
    </citation>
    <scope>NUCLEOTIDE SEQUENCE</scope>
</reference>
<feature type="region of interest" description="Disordered" evidence="6">
    <location>
        <begin position="7"/>
        <end position="75"/>
    </location>
</feature>
<reference evidence="7" key="2">
    <citation type="submission" date="2022-01" db="EMBL/GenBank/DDBJ databases">
        <authorList>
            <person name="Yamashiro T."/>
            <person name="Shiraishi A."/>
            <person name="Satake H."/>
            <person name="Nakayama K."/>
        </authorList>
    </citation>
    <scope>NUCLEOTIDE SEQUENCE</scope>
</reference>
<accession>A0ABQ5IHB6</accession>
<gene>
    <name evidence="7" type="ORF">Tco_1109866</name>
</gene>
<evidence type="ECO:0000256" key="4">
    <source>
        <dbReference type="ARBA" id="ARBA00022833"/>
    </source>
</evidence>
<keyword evidence="5" id="KW-0539">Nucleus</keyword>
<keyword evidence="2" id="KW-0479">Metal-binding</keyword>
<dbReference type="Proteomes" id="UP001151760">
    <property type="component" value="Unassembled WGS sequence"/>
</dbReference>
<dbReference type="InterPro" id="IPR052035">
    <property type="entry name" value="ZnF_BED_domain_contain"/>
</dbReference>
<keyword evidence="4" id="KW-0862">Zinc</keyword>
<evidence type="ECO:0000256" key="3">
    <source>
        <dbReference type="ARBA" id="ARBA00022771"/>
    </source>
</evidence>
<organism evidence="7 8">
    <name type="scientific">Tanacetum coccineum</name>
    <dbReference type="NCBI Taxonomy" id="301880"/>
    <lineage>
        <taxon>Eukaryota</taxon>
        <taxon>Viridiplantae</taxon>
        <taxon>Streptophyta</taxon>
        <taxon>Embryophyta</taxon>
        <taxon>Tracheophyta</taxon>
        <taxon>Spermatophyta</taxon>
        <taxon>Magnoliopsida</taxon>
        <taxon>eudicotyledons</taxon>
        <taxon>Gunneridae</taxon>
        <taxon>Pentapetalae</taxon>
        <taxon>asterids</taxon>
        <taxon>campanulids</taxon>
        <taxon>Asterales</taxon>
        <taxon>Asteraceae</taxon>
        <taxon>Asteroideae</taxon>
        <taxon>Anthemideae</taxon>
        <taxon>Anthemidinae</taxon>
        <taxon>Tanacetum</taxon>
    </lineage>
</organism>
<evidence type="ECO:0000313" key="8">
    <source>
        <dbReference type="Proteomes" id="UP001151760"/>
    </source>
</evidence>
<comment type="caution">
    <text evidence="7">The sequence shown here is derived from an EMBL/GenBank/DDBJ whole genome shotgun (WGS) entry which is preliminary data.</text>
</comment>
<evidence type="ECO:0008006" key="9">
    <source>
        <dbReference type="Google" id="ProtNLM"/>
    </source>
</evidence>
<sequence length="166" mass="18860">MLCFLADMESSPVEGSSSQGLGQNSTANPFATTRTPNDNPTLKDNEINRTTNNSGTMEEEDEESSHFESKKRKTTSKVWNKFTKIMLPDGRKKAECHHCKSKLSVLASEINPYSMSQVMTPALVDGRFDMMKMRESMAHWILMHEHPFTIVEEEGFNMIQQHGMLQ</sequence>
<dbReference type="PANTHER" id="PTHR46481">
    <property type="entry name" value="ZINC FINGER BED DOMAIN-CONTAINING PROTEIN 4"/>
    <property type="match status" value="1"/>
</dbReference>
<dbReference type="EMBL" id="BQNB010020779">
    <property type="protein sequence ID" value="GJT99527.1"/>
    <property type="molecule type" value="Genomic_DNA"/>
</dbReference>
<name>A0ABQ5IHB6_9ASTR</name>